<dbReference type="Proteomes" id="UP000289340">
    <property type="component" value="Chromosome 20"/>
</dbReference>
<comment type="caution">
    <text evidence="1">The sequence shown here is derived from an EMBL/GenBank/DDBJ whole genome shotgun (WGS) entry which is preliminary data.</text>
</comment>
<proteinExistence type="predicted"/>
<keyword evidence="2" id="KW-1185">Reference proteome</keyword>
<sequence>MAHFASVHFVENPAISSLYLSNHVNLQREMILSPLHPNFPRLMVTQETRISVNNMVRVFRAPPEQPMAMPQPRANLIPHATQSMVATSQPFQGPGPSQSMLFASNNVAERAQLFAPPIHHREMEVSPIDETQPYISLLDIPINNNELFNRSIINGDNLDLELRL</sequence>
<evidence type="ECO:0000313" key="1">
    <source>
        <dbReference type="EMBL" id="RZB45025.1"/>
    </source>
</evidence>
<organism evidence="1 2">
    <name type="scientific">Glycine soja</name>
    <name type="common">Wild soybean</name>
    <dbReference type="NCBI Taxonomy" id="3848"/>
    <lineage>
        <taxon>Eukaryota</taxon>
        <taxon>Viridiplantae</taxon>
        <taxon>Streptophyta</taxon>
        <taxon>Embryophyta</taxon>
        <taxon>Tracheophyta</taxon>
        <taxon>Spermatophyta</taxon>
        <taxon>Magnoliopsida</taxon>
        <taxon>eudicotyledons</taxon>
        <taxon>Gunneridae</taxon>
        <taxon>Pentapetalae</taxon>
        <taxon>rosids</taxon>
        <taxon>fabids</taxon>
        <taxon>Fabales</taxon>
        <taxon>Fabaceae</taxon>
        <taxon>Papilionoideae</taxon>
        <taxon>50 kb inversion clade</taxon>
        <taxon>NPAAA clade</taxon>
        <taxon>indigoferoid/millettioid clade</taxon>
        <taxon>Phaseoleae</taxon>
        <taxon>Glycine</taxon>
        <taxon>Glycine subgen. Soja</taxon>
    </lineage>
</organism>
<protein>
    <submittedName>
        <fullName evidence="1">Uncharacterized protein</fullName>
    </submittedName>
</protein>
<name>A0A445F897_GLYSO</name>
<reference evidence="1 2" key="1">
    <citation type="submission" date="2018-09" db="EMBL/GenBank/DDBJ databases">
        <title>A high-quality reference genome of wild soybean provides a powerful tool to mine soybean genomes.</title>
        <authorList>
            <person name="Xie M."/>
            <person name="Chung C.Y.L."/>
            <person name="Li M.-W."/>
            <person name="Wong F.-L."/>
            <person name="Chan T.-F."/>
            <person name="Lam H.-M."/>
        </authorList>
    </citation>
    <scope>NUCLEOTIDE SEQUENCE [LARGE SCALE GENOMIC DNA]</scope>
    <source>
        <strain evidence="2">cv. W05</strain>
        <tissue evidence="1">Hypocotyl of etiolated seedlings</tissue>
    </source>
</reference>
<evidence type="ECO:0000313" key="2">
    <source>
        <dbReference type="Proteomes" id="UP000289340"/>
    </source>
</evidence>
<accession>A0A445F897</accession>
<gene>
    <name evidence="1" type="ORF">D0Y65_054738</name>
</gene>
<dbReference type="AlphaFoldDB" id="A0A445F897"/>
<dbReference type="EMBL" id="QZWG01000020">
    <property type="protein sequence ID" value="RZB45025.1"/>
    <property type="molecule type" value="Genomic_DNA"/>
</dbReference>